<proteinExistence type="predicted"/>
<name>A0A556N5Y4_9FLAO</name>
<dbReference type="Proteomes" id="UP000316008">
    <property type="component" value="Unassembled WGS sequence"/>
</dbReference>
<evidence type="ECO:0000313" key="1">
    <source>
        <dbReference type="EMBL" id="TSJ47602.1"/>
    </source>
</evidence>
<dbReference type="RefSeq" id="WP_144331138.1">
    <property type="nucleotide sequence ID" value="NZ_VLPL01000001.1"/>
</dbReference>
<protein>
    <submittedName>
        <fullName evidence="1">Uncharacterized protein</fullName>
    </submittedName>
</protein>
<dbReference type="EMBL" id="VLPL01000001">
    <property type="protein sequence ID" value="TSJ47602.1"/>
    <property type="molecule type" value="Genomic_DNA"/>
</dbReference>
<comment type="caution">
    <text evidence="1">The sequence shown here is derived from an EMBL/GenBank/DDBJ whole genome shotgun (WGS) entry which is preliminary data.</text>
</comment>
<accession>A0A556N5Y4</accession>
<gene>
    <name evidence="1" type="ORF">FO442_00295</name>
</gene>
<dbReference type="AlphaFoldDB" id="A0A556N5Y4"/>
<reference evidence="1 2" key="1">
    <citation type="submission" date="2019-07" db="EMBL/GenBank/DDBJ databases">
        <authorList>
            <person name="Huq M.A."/>
        </authorList>
    </citation>
    <scope>NUCLEOTIDE SEQUENCE [LARGE SCALE GENOMIC DNA]</scope>
    <source>
        <strain evidence="1 2">MAH-3</strain>
    </source>
</reference>
<keyword evidence="2" id="KW-1185">Reference proteome</keyword>
<organism evidence="1 2">
    <name type="scientific">Fluviicola chungangensis</name>
    <dbReference type="NCBI Taxonomy" id="2597671"/>
    <lineage>
        <taxon>Bacteria</taxon>
        <taxon>Pseudomonadati</taxon>
        <taxon>Bacteroidota</taxon>
        <taxon>Flavobacteriia</taxon>
        <taxon>Flavobacteriales</taxon>
        <taxon>Crocinitomicaceae</taxon>
        <taxon>Fluviicola</taxon>
    </lineage>
</organism>
<dbReference type="OrthoDB" id="9849850at2"/>
<sequence length="108" mass="12538">MKTYKLQKDNETVLKGLAGDSIVYAIDFQFKFQSMDRSVVMQFNSSVDGPRREELILLKFDDFGQMRRISASVDHIYHQFFPKGTILNIQHDAYLMTIFLKGVTEQPV</sequence>
<evidence type="ECO:0000313" key="2">
    <source>
        <dbReference type="Proteomes" id="UP000316008"/>
    </source>
</evidence>